<dbReference type="Proteomes" id="UP001732700">
    <property type="component" value="Chromosome 1D"/>
</dbReference>
<organism evidence="1 2">
    <name type="scientific">Avena sativa</name>
    <name type="common">Oat</name>
    <dbReference type="NCBI Taxonomy" id="4498"/>
    <lineage>
        <taxon>Eukaryota</taxon>
        <taxon>Viridiplantae</taxon>
        <taxon>Streptophyta</taxon>
        <taxon>Embryophyta</taxon>
        <taxon>Tracheophyta</taxon>
        <taxon>Spermatophyta</taxon>
        <taxon>Magnoliopsida</taxon>
        <taxon>Liliopsida</taxon>
        <taxon>Poales</taxon>
        <taxon>Poaceae</taxon>
        <taxon>BOP clade</taxon>
        <taxon>Pooideae</taxon>
        <taxon>Poodae</taxon>
        <taxon>Poeae</taxon>
        <taxon>Poeae Chloroplast Group 1 (Aveneae type)</taxon>
        <taxon>Aveninae</taxon>
        <taxon>Avena</taxon>
    </lineage>
</organism>
<name>A0ACD5U2T6_AVESA</name>
<sequence length="445" mass="51241">MTASSHRRRRDRRRRQILVPGHINNRLPPCPLSDHLIVHFDFPIADGRQIFSIRCCGERKLIVSPPCGSSRDRLAAVRSDSGPVIVVFVGTDGKYFTDYGSEGILLRHIYRLMLEVLKQYAPLDRHHQLEVDAQPLQQSDVPDTTRLEELSITATSSSYKQDTIWLRTELAWALSFYTRIDHAGYFHTYPDVNGPFHSLDEVNKAIDQYLSHRLDPKMRMEEGSVSQEDKWTPEMAIWQELYWPDGTRKRRLKTIPIDERRCSMLQLVKALVDKYNDDHNLLGDLAYKLQRLGRYKYFHDAVSDEIYYHINFTTNTKGVDGSNCELDNLLFFAEIVRRGREELVVSCICRVDSSDARGCYACLRNVLHPKAAAYSGGLSETCRFRGMFSYNGPVEDLGYTSAELEAEEASVRRMYELEAEEASVRCIYEGLDPSDFLERQIEEGC</sequence>
<protein>
    <submittedName>
        <fullName evidence="1">Uncharacterized protein</fullName>
    </submittedName>
</protein>
<accession>A0ACD5U2T6</accession>
<proteinExistence type="predicted"/>
<dbReference type="EnsemblPlants" id="AVESA.00010b.r2.1DG0170220.1">
    <property type="protein sequence ID" value="AVESA.00010b.r2.1DG0170220.1.CDS"/>
    <property type="gene ID" value="AVESA.00010b.r2.1DG0170220"/>
</dbReference>
<reference evidence="1" key="1">
    <citation type="submission" date="2021-05" db="EMBL/GenBank/DDBJ databases">
        <authorList>
            <person name="Scholz U."/>
            <person name="Mascher M."/>
            <person name="Fiebig A."/>
        </authorList>
    </citation>
    <scope>NUCLEOTIDE SEQUENCE [LARGE SCALE GENOMIC DNA]</scope>
</reference>
<keyword evidence="2" id="KW-1185">Reference proteome</keyword>
<evidence type="ECO:0000313" key="2">
    <source>
        <dbReference type="Proteomes" id="UP001732700"/>
    </source>
</evidence>
<evidence type="ECO:0000313" key="1">
    <source>
        <dbReference type="EnsemblPlants" id="AVESA.00010b.r2.1DG0170220.1.CDS"/>
    </source>
</evidence>
<reference evidence="1" key="2">
    <citation type="submission" date="2025-09" db="UniProtKB">
        <authorList>
            <consortium name="EnsemblPlants"/>
        </authorList>
    </citation>
    <scope>IDENTIFICATION</scope>
</reference>